<evidence type="ECO:0000313" key="4">
    <source>
        <dbReference type="EMBL" id="NYE43806.1"/>
    </source>
</evidence>
<dbReference type="EC" id="1.14.14.-" evidence="4"/>
<dbReference type="GO" id="GO:0050660">
    <property type="term" value="F:flavin adenine dinucleotide binding"/>
    <property type="evidence" value="ECO:0007669"/>
    <property type="project" value="InterPro"/>
</dbReference>
<dbReference type="PANTHER" id="PTHR48083">
    <property type="entry name" value="MEDIUM-CHAIN SPECIFIC ACYL-COA DEHYDROGENASE, MITOCHONDRIAL-RELATED"/>
    <property type="match status" value="1"/>
</dbReference>
<evidence type="ECO:0000259" key="3">
    <source>
        <dbReference type="Pfam" id="PF08028"/>
    </source>
</evidence>
<sequence length="382" mass="39541">MGGTTMLDTEELAGQAAASARTAEEARTLDPDVVKLLLHAGFARHFVPRAHGGTEGTFAELTDAVARVGAACPATAWCASLAANLGRMAAYLPADGQREVWEQGPDALVAGSLSPFGKAVPAAGGHILSGRWPYVSAVAYADWLLLCATLPDGAAPRVFAVPRSAVDVVETWDSAGMRATGSHTVVVADLSVPARRSFARADLLTGTPVAAGAACHTVPLEASNGLSFAAPLLGATDGALGHWTAYAQVKARSAVLNPKAPGPSREALAGVLAHAAGETDAARLLLERCARVADLGADVSPQEIRRNLRDTALAVRMLASAVNRLVANGGTTGFSEDRPLQRYWRDVNASVTHIALQFDAAALAYAEGLLWTTQTSSPQAAR</sequence>
<dbReference type="Proteomes" id="UP000530403">
    <property type="component" value="Unassembled WGS sequence"/>
</dbReference>
<feature type="domain" description="Acyl-CoA dehydrogenase C-terminal" evidence="3">
    <location>
        <begin position="227"/>
        <end position="357"/>
    </location>
</feature>
<dbReference type="InterPro" id="IPR009100">
    <property type="entry name" value="AcylCoA_DH/oxidase_NM_dom_sf"/>
</dbReference>
<dbReference type="Gene3D" id="1.20.140.10">
    <property type="entry name" value="Butyryl-CoA Dehydrogenase, subunit A, domain 3"/>
    <property type="match status" value="1"/>
</dbReference>
<dbReference type="AlphaFoldDB" id="A0A7Y9HFZ5"/>
<dbReference type="InterPro" id="IPR037069">
    <property type="entry name" value="AcylCoA_DH/ox_N_sf"/>
</dbReference>
<dbReference type="PIRSF" id="PIRSF016578">
    <property type="entry name" value="HsaA"/>
    <property type="match status" value="1"/>
</dbReference>
<dbReference type="SUPFAM" id="SSF56645">
    <property type="entry name" value="Acyl-CoA dehydrogenase NM domain-like"/>
    <property type="match status" value="1"/>
</dbReference>
<dbReference type="EMBL" id="JACCCF010000001">
    <property type="protein sequence ID" value="NYE43806.1"/>
    <property type="molecule type" value="Genomic_DNA"/>
</dbReference>
<dbReference type="Gene3D" id="2.40.110.10">
    <property type="entry name" value="Butyryl-CoA Dehydrogenase, subunit A, domain 2"/>
    <property type="match status" value="1"/>
</dbReference>
<dbReference type="GO" id="GO:0005737">
    <property type="term" value="C:cytoplasm"/>
    <property type="evidence" value="ECO:0007669"/>
    <property type="project" value="TreeGrafter"/>
</dbReference>
<evidence type="ECO:0000256" key="2">
    <source>
        <dbReference type="SAM" id="MobiDB-lite"/>
    </source>
</evidence>
<protein>
    <submittedName>
        <fullName evidence="4">Two-component flavin-dependent monooxygenase/oxygenase LndZ5</fullName>
        <ecNumber evidence="4">1.14.14.-</ecNumber>
    </submittedName>
</protein>
<organism evidence="4 5">
    <name type="scientific">Streptomyces fulvorobeus</name>
    <dbReference type="NCBI Taxonomy" id="284028"/>
    <lineage>
        <taxon>Bacteria</taxon>
        <taxon>Bacillati</taxon>
        <taxon>Actinomycetota</taxon>
        <taxon>Actinomycetes</taxon>
        <taxon>Kitasatosporales</taxon>
        <taxon>Streptomycetaceae</taxon>
        <taxon>Streptomyces</taxon>
    </lineage>
</organism>
<reference evidence="4 5" key="1">
    <citation type="submission" date="2020-07" db="EMBL/GenBank/DDBJ databases">
        <title>Sequencing the genomes of 1000 actinobacteria strains.</title>
        <authorList>
            <person name="Klenk H.-P."/>
        </authorList>
    </citation>
    <scope>NUCLEOTIDE SEQUENCE [LARGE SCALE GENOMIC DNA]</scope>
    <source>
        <strain evidence="4 5">DSM 41455</strain>
    </source>
</reference>
<gene>
    <name evidence="4" type="ORF">HEB29_004817</name>
</gene>
<dbReference type="Pfam" id="PF08028">
    <property type="entry name" value="Acyl-CoA_dh_2"/>
    <property type="match status" value="1"/>
</dbReference>
<dbReference type="GO" id="GO:0016712">
    <property type="term" value="F:oxidoreductase activity, acting on paired donors, with incorporation or reduction of molecular oxygen, reduced flavin or flavoprotein as one donor, and incorporation of one atom of oxygen"/>
    <property type="evidence" value="ECO:0007669"/>
    <property type="project" value="TreeGrafter"/>
</dbReference>
<keyword evidence="1 4" id="KW-0560">Oxidoreductase</keyword>
<proteinExistence type="predicted"/>
<dbReference type="InterPro" id="IPR050741">
    <property type="entry name" value="Acyl-CoA_dehydrogenase"/>
</dbReference>
<dbReference type="RefSeq" id="WP_246353220.1">
    <property type="nucleotide sequence ID" value="NZ_BAAAUE010000013.1"/>
</dbReference>
<dbReference type="Gene3D" id="1.10.540.10">
    <property type="entry name" value="Acyl-CoA dehydrogenase/oxidase, N-terminal domain"/>
    <property type="match status" value="1"/>
</dbReference>
<accession>A0A7Y9HFZ5</accession>
<keyword evidence="4" id="KW-0503">Monooxygenase</keyword>
<dbReference type="InterPro" id="IPR036250">
    <property type="entry name" value="AcylCo_DH-like_C"/>
</dbReference>
<dbReference type="InterPro" id="IPR013107">
    <property type="entry name" value="Acyl-CoA_DH_C"/>
</dbReference>
<name>A0A7Y9HFZ5_9ACTN</name>
<comment type="caution">
    <text evidence="4">The sequence shown here is derived from an EMBL/GenBank/DDBJ whole genome shotgun (WGS) entry which is preliminary data.</text>
</comment>
<dbReference type="GO" id="GO:0033539">
    <property type="term" value="P:fatty acid beta-oxidation using acyl-CoA dehydrogenase"/>
    <property type="evidence" value="ECO:0007669"/>
    <property type="project" value="TreeGrafter"/>
</dbReference>
<dbReference type="PANTHER" id="PTHR48083:SF19">
    <property type="entry name" value="FLAVIN-DEPENDENT MONOOXYGENASE, OXYGENASE SUBUNIT HSAA"/>
    <property type="match status" value="1"/>
</dbReference>
<dbReference type="SUPFAM" id="SSF47203">
    <property type="entry name" value="Acyl-CoA dehydrogenase C-terminal domain-like"/>
    <property type="match status" value="1"/>
</dbReference>
<dbReference type="InterPro" id="IPR046373">
    <property type="entry name" value="Acyl-CoA_Oxase/DH_mid-dom_sf"/>
</dbReference>
<evidence type="ECO:0000313" key="5">
    <source>
        <dbReference type="Proteomes" id="UP000530403"/>
    </source>
</evidence>
<evidence type="ECO:0000256" key="1">
    <source>
        <dbReference type="ARBA" id="ARBA00023002"/>
    </source>
</evidence>
<dbReference type="GO" id="GO:0003995">
    <property type="term" value="F:acyl-CoA dehydrogenase activity"/>
    <property type="evidence" value="ECO:0007669"/>
    <property type="project" value="TreeGrafter"/>
</dbReference>
<feature type="region of interest" description="Disordered" evidence="2">
    <location>
        <begin position="1"/>
        <end position="24"/>
    </location>
</feature>